<feature type="domain" description="Teneurin-like YD-shell" evidence="2">
    <location>
        <begin position="19"/>
        <end position="108"/>
    </location>
</feature>
<dbReference type="AlphaFoldDB" id="A0AA94LKU9"/>
<dbReference type="EMBL" id="FZNZ01000022">
    <property type="protein sequence ID" value="SNR95256.1"/>
    <property type="molecule type" value="Genomic_DNA"/>
</dbReference>
<dbReference type="InterPro" id="IPR056823">
    <property type="entry name" value="TEN-like_YD-shell"/>
</dbReference>
<evidence type="ECO:0000313" key="3">
    <source>
        <dbReference type="EMBL" id="SNR95256.1"/>
    </source>
</evidence>
<comment type="caution">
    <text evidence="3">The sequence shown here is derived from an EMBL/GenBank/DDBJ whole genome shotgun (WGS) entry which is preliminary data.</text>
</comment>
<reference evidence="3 4" key="1">
    <citation type="submission" date="2017-06" db="EMBL/GenBank/DDBJ databases">
        <authorList>
            <person name="Varghese N."/>
            <person name="Submissions S."/>
        </authorList>
    </citation>
    <scope>NUCLEOTIDE SEQUENCE [LARGE SCALE GENOMIC DNA]</scope>
    <source>
        <strain evidence="3 4">DSM 26989</strain>
    </source>
</reference>
<evidence type="ECO:0000256" key="1">
    <source>
        <dbReference type="ARBA" id="ARBA00022737"/>
    </source>
</evidence>
<accession>A0AA94LKU9</accession>
<dbReference type="PANTHER" id="PTHR32305">
    <property type="match status" value="1"/>
</dbReference>
<sequence>MARTRAANGNFKPNDDYEKMQFYYHPDHLGSSSYITNLDGEVSQHIEYVPFGEVFIEERNNTWNTPYLFNAKEFDEETGMYYYGARYYEQRISLWMSVDPISNYVPRNSENYLDGEHNEGVYYSFNLNPYVYCYQSPVILVDPNGKQVKAIKEWWMRNQMTTRTLGFIKGVGGVVEAGIGAVGGVATSWTGAGGVVGGLAVVHGSDVAVSGFTQMITGNETSSFTSQGLQAAGMSKDNAELVDGGIGIILSAGAGSAYKASVSTSKISAGMGYATFNSFKQAKGSAGPGKAWHHIVEQTSGNVSKFGAYKIHNTNNLIKLPYGAGSIHAKVSGYYSSIQPFTGGKTVHQWLSTQSYDAQYKFGIETLKKFGWKP</sequence>
<proteinExistence type="predicted"/>
<organism evidence="3 4">
    <name type="scientific">Prevotella jejuni</name>
    <dbReference type="NCBI Taxonomy" id="1177574"/>
    <lineage>
        <taxon>Bacteria</taxon>
        <taxon>Pseudomonadati</taxon>
        <taxon>Bacteroidota</taxon>
        <taxon>Bacteroidia</taxon>
        <taxon>Bacteroidales</taxon>
        <taxon>Prevotellaceae</taxon>
        <taxon>Prevotella</taxon>
    </lineage>
</organism>
<name>A0AA94LKU9_9BACT</name>
<dbReference type="InterPro" id="IPR022385">
    <property type="entry name" value="Rhs_assc_core"/>
</dbReference>
<gene>
    <name evidence="3" type="ORF">SAMN06265364_12250</name>
</gene>
<dbReference type="NCBIfam" id="TIGR03696">
    <property type="entry name" value="Rhs_assc_core"/>
    <property type="match status" value="1"/>
</dbReference>
<keyword evidence="4" id="KW-1185">Reference proteome</keyword>
<dbReference type="Proteomes" id="UP000198427">
    <property type="component" value="Unassembled WGS sequence"/>
</dbReference>
<keyword evidence="1" id="KW-0677">Repeat</keyword>
<evidence type="ECO:0000259" key="2">
    <source>
        <dbReference type="Pfam" id="PF25023"/>
    </source>
</evidence>
<dbReference type="Gene3D" id="2.180.10.10">
    <property type="entry name" value="RHS repeat-associated core"/>
    <property type="match status" value="1"/>
</dbReference>
<evidence type="ECO:0000313" key="4">
    <source>
        <dbReference type="Proteomes" id="UP000198427"/>
    </source>
</evidence>
<dbReference type="Pfam" id="PF25023">
    <property type="entry name" value="TEN_YD-shell"/>
    <property type="match status" value="1"/>
</dbReference>
<dbReference type="PANTHER" id="PTHR32305:SF15">
    <property type="entry name" value="PROTEIN RHSA-RELATED"/>
    <property type="match status" value="1"/>
</dbReference>
<protein>
    <submittedName>
        <fullName evidence="3">RHS repeat-associated core domain-containing protein</fullName>
    </submittedName>
</protein>
<dbReference type="InterPro" id="IPR050708">
    <property type="entry name" value="T6SS_VgrG/RHS"/>
</dbReference>